<dbReference type="InterPro" id="IPR029028">
    <property type="entry name" value="Alpha/beta_knot_MTases"/>
</dbReference>
<keyword evidence="1 5" id="KW-0489">Methyltransferase</keyword>
<dbReference type="RefSeq" id="XP_025073901.1">
    <property type="nucleotide sequence ID" value="XM_025218116.1"/>
</dbReference>
<evidence type="ECO:0000259" key="3">
    <source>
        <dbReference type="Pfam" id="PF00588"/>
    </source>
</evidence>
<dbReference type="GeneID" id="105426614"/>
<name>A0A8N1S508_9HYME</name>
<keyword evidence="4" id="KW-1185">Reference proteome</keyword>
<feature type="domain" description="tRNA/rRNA methyltransferase SpoU type" evidence="3">
    <location>
        <begin position="246"/>
        <end position="390"/>
    </location>
</feature>
<evidence type="ECO:0000256" key="2">
    <source>
        <dbReference type="ARBA" id="ARBA00022679"/>
    </source>
</evidence>
<reference evidence="5 6" key="1">
    <citation type="submission" date="2025-04" db="UniProtKB">
        <authorList>
            <consortium name="RefSeq"/>
        </authorList>
    </citation>
    <scope>IDENTIFICATION</scope>
</reference>
<dbReference type="Gene3D" id="3.40.1280.10">
    <property type="match status" value="1"/>
</dbReference>
<proteinExistence type="predicted"/>
<dbReference type="InterPro" id="IPR001537">
    <property type="entry name" value="SpoU_MeTrfase"/>
</dbReference>
<dbReference type="Pfam" id="PF00588">
    <property type="entry name" value="SpoU_methylase"/>
    <property type="match status" value="1"/>
</dbReference>
<dbReference type="Proteomes" id="UP000504615">
    <property type="component" value="Unplaced"/>
</dbReference>
<keyword evidence="2" id="KW-0808">Transferase</keyword>
<dbReference type="InterPro" id="IPR045330">
    <property type="entry name" value="TRM3/TARBP1"/>
</dbReference>
<evidence type="ECO:0000313" key="5">
    <source>
        <dbReference type="RefSeq" id="XP_025073900.1"/>
    </source>
</evidence>
<dbReference type="PANTHER" id="PTHR12029:SF11">
    <property type="entry name" value="METHYLTRANSFERASE TARBP1-RELATED"/>
    <property type="match status" value="1"/>
</dbReference>
<protein>
    <submittedName>
        <fullName evidence="5 6">Probable methyltransferase TARBP1 isoform X1</fullName>
    </submittedName>
</protein>
<dbReference type="AlphaFoldDB" id="A0A8N1S508"/>
<gene>
    <name evidence="5 6" type="primary">LOC105426614</name>
</gene>
<dbReference type="GO" id="GO:0030488">
    <property type="term" value="P:tRNA methylation"/>
    <property type="evidence" value="ECO:0007669"/>
    <property type="project" value="TreeGrafter"/>
</dbReference>
<accession>A0A8N1S508</accession>
<dbReference type="SUPFAM" id="SSF75217">
    <property type="entry name" value="alpha/beta knot"/>
    <property type="match status" value="1"/>
</dbReference>
<dbReference type="GO" id="GO:0003723">
    <property type="term" value="F:RNA binding"/>
    <property type="evidence" value="ECO:0007669"/>
    <property type="project" value="InterPro"/>
</dbReference>
<dbReference type="OrthoDB" id="241340at2759"/>
<evidence type="ECO:0000313" key="6">
    <source>
        <dbReference type="RefSeq" id="XP_025073901.1"/>
    </source>
</evidence>
<dbReference type="PANTHER" id="PTHR12029">
    <property type="entry name" value="RNA METHYLTRANSFERASE"/>
    <property type="match status" value="1"/>
</dbReference>
<dbReference type="RefSeq" id="XP_025073900.1">
    <property type="nucleotide sequence ID" value="XM_025218115.1"/>
</dbReference>
<evidence type="ECO:0000256" key="1">
    <source>
        <dbReference type="ARBA" id="ARBA00022603"/>
    </source>
</evidence>
<sequence>MVTLRKSNRNEFYNNIITKVFQISLFASRHSINQYIYLQYTLIYFQNIKNRPSCTISLASIVYHVAKLLSGDNQKTFIETALPYIVRCCLAQQCNARIYNQFILKRLYELMKSTYDDKIVSEYKCIYQAIVIDLQQENSTKSSARIQNDIYFSHFHPIEHYSLQTIFYEFPRLTNMSFDEWISPDVFKKLKFNQRDGHPLQLYNTNSLLSNTESFAHQTESFADLDDVSGIKELIYTVDIELQKGLIIVASLVDQLPNLDDIAKMCETFKIKALIVTNTDCVKNKELEYLSVSADKWLNMIQVKSHELQKFLLDRKKAGWSLIGVEETPDSVDLMSITFKEKTVFVLGNEKNGIPANFIPLFDECVEILQVNTELACPLSVHFTTAICMYQYIQHMLKQ</sequence>
<evidence type="ECO:0000313" key="4">
    <source>
        <dbReference type="Proteomes" id="UP000504615"/>
    </source>
</evidence>
<dbReference type="GO" id="GO:0016423">
    <property type="term" value="F:tRNA (guanine) methyltransferase activity"/>
    <property type="evidence" value="ECO:0007669"/>
    <property type="project" value="TreeGrafter"/>
</dbReference>
<dbReference type="InterPro" id="IPR029026">
    <property type="entry name" value="tRNA_m1G_MTases_N"/>
</dbReference>
<organism evidence="4 5">
    <name type="scientific">Pogonomyrmex barbatus</name>
    <name type="common">red harvester ant</name>
    <dbReference type="NCBI Taxonomy" id="144034"/>
    <lineage>
        <taxon>Eukaryota</taxon>
        <taxon>Metazoa</taxon>
        <taxon>Ecdysozoa</taxon>
        <taxon>Arthropoda</taxon>
        <taxon>Hexapoda</taxon>
        <taxon>Insecta</taxon>
        <taxon>Pterygota</taxon>
        <taxon>Neoptera</taxon>
        <taxon>Endopterygota</taxon>
        <taxon>Hymenoptera</taxon>
        <taxon>Apocrita</taxon>
        <taxon>Aculeata</taxon>
        <taxon>Formicoidea</taxon>
        <taxon>Formicidae</taxon>
        <taxon>Myrmicinae</taxon>
        <taxon>Pogonomyrmex</taxon>
    </lineage>
</organism>